<dbReference type="GO" id="GO:0160104">
    <property type="term" value="F:tRNA (guanine(26)-N2)-dimethyltransferase activity"/>
    <property type="evidence" value="ECO:0007669"/>
    <property type="project" value="UniProtKB-UniRule"/>
</dbReference>
<keyword evidence="4 9" id="KW-0949">S-adenosyl-L-methionine</keyword>
<dbReference type="SUPFAM" id="SSF53335">
    <property type="entry name" value="S-adenosyl-L-methionine-dependent methyltransferases"/>
    <property type="match status" value="1"/>
</dbReference>
<reference evidence="11" key="1">
    <citation type="submission" date="2014-08" db="EMBL/GenBank/DDBJ databases">
        <authorList>
            <person name="Sharma Rahul"/>
            <person name="Thines Marco"/>
        </authorList>
    </citation>
    <scope>NUCLEOTIDE SEQUENCE</scope>
</reference>
<evidence type="ECO:0000256" key="8">
    <source>
        <dbReference type="ARBA" id="ARBA00051897"/>
    </source>
</evidence>
<dbReference type="EC" id="2.1.1.216" evidence="7 9"/>
<dbReference type="GO" id="GO:0005634">
    <property type="term" value="C:nucleus"/>
    <property type="evidence" value="ECO:0007669"/>
    <property type="project" value="TreeGrafter"/>
</dbReference>
<comment type="catalytic activity">
    <reaction evidence="8 9">
        <text>guanosine(26) in tRNA + 2 S-adenosyl-L-methionine = N(2)-dimethylguanosine(26) in tRNA + 2 S-adenosyl-L-homocysteine + 2 H(+)</text>
        <dbReference type="Rhea" id="RHEA:43140"/>
        <dbReference type="Rhea" id="RHEA-COMP:10359"/>
        <dbReference type="Rhea" id="RHEA-COMP:10360"/>
        <dbReference type="ChEBI" id="CHEBI:15378"/>
        <dbReference type="ChEBI" id="CHEBI:57856"/>
        <dbReference type="ChEBI" id="CHEBI:59789"/>
        <dbReference type="ChEBI" id="CHEBI:74269"/>
        <dbReference type="ChEBI" id="CHEBI:74513"/>
        <dbReference type="EC" id="2.1.1.216"/>
    </reaction>
</comment>
<dbReference type="EMBL" id="LN483157">
    <property type="protein sequence ID" value="CED83675.1"/>
    <property type="molecule type" value="Genomic_DNA"/>
</dbReference>
<feature type="region of interest" description="Disordered" evidence="10">
    <location>
        <begin position="555"/>
        <end position="659"/>
    </location>
</feature>
<keyword evidence="5 9" id="KW-0819">tRNA processing</keyword>
<proteinExistence type="inferred from homology"/>
<dbReference type="InterPro" id="IPR002905">
    <property type="entry name" value="Trm1"/>
</dbReference>
<sequence>MSDDTSPAQPVLPPPEIIPAKPVPAGLTPYTEQSTTILLPDDNSAFLNPVQQFNRDLSIACISTWGKIWKEEVRAELEAKGKGKGKKRGKPAAAAAIEVEAGTETSETPVATTTTATVEEPSKRQHNDREFVILEALSATGLRAIRYAKEIPGVKYVIANDFSPTAVEAMKRNVSYNDLDPSDKGPTPGTQTEIEAKEKNNWKGKVRVNEGDAIALMYNHRKSKVDCVDLDPYGTAAPFLDGAIQATADGGLLCVTCTDMAVTAGSNYPEKCFANYGGVSAKAVYSHEIAVRLLLNTCSGIAARYGRYIVPQLSLSIDFYMRVFFRVYSSPFEVKRVFSKTGTVYVCAGCQAYTIQPFGRVVETDKGRGMNYAFKNHQGPPTGPRCSECGAVHHLAGPLWIGPIHDKTFCQKVLDHVYANEDKFGTVARMKGMVTMAKEELETPFYLDPAYLSGMFHCTSPSTSDIGSAILHAGYDVSRTHASSGALKTNAPMSFILDLYRVFIKEKAPVKMENIKPNSPAAKLLAIEPTATINFTRHPDLTKHISQARLVRFQSNPRPNWGPAGKARNSKVEEGEARGDKNQKRKAEVEIKNRELKQARKEFHQAARAKGLAIQSAERAKSGSPSVEIPSGSASASGSDAVVAEVEAEQVSEEDAMNG</sequence>
<feature type="compositionally biased region" description="Basic and acidic residues" evidence="10">
    <location>
        <begin position="570"/>
        <end position="605"/>
    </location>
</feature>
<keyword evidence="1 9" id="KW-0820">tRNA-binding</keyword>
<feature type="compositionally biased region" description="Acidic residues" evidence="10">
    <location>
        <begin position="646"/>
        <end position="659"/>
    </location>
</feature>
<dbReference type="CDD" id="cd02440">
    <property type="entry name" value="AdoMet_MTases"/>
    <property type="match status" value="1"/>
</dbReference>
<name>A0A0F7SSZ5_PHARH</name>
<evidence type="ECO:0000313" key="11">
    <source>
        <dbReference type="EMBL" id="CED83675.1"/>
    </source>
</evidence>
<keyword evidence="6 9" id="KW-0694">RNA-binding</keyword>
<keyword evidence="2 9" id="KW-0489">Methyltransferase</keyword>
<dbReference type="PROSITE" id="PS51626">
    <property type="entry name" value="SAM_MT_TRM1"/>
    <property type="match status" value="1"/>
</dbReference>
<evidence type="ECO:0000256" key="10">
    <source>
        <dbReference type="SAM" id="MobiDB-lite"/>
    </source>
</evidence>
<feature type="compositionally biased region" description="Low complexity" evidence="10">
    <location>
        <begin position="631"/>
        <end position="645"/>
    </location>
</feature>
<dbReference type="GO" id="GO:0002940">
    <property type="term" value="P:tRNA N2-guanine methylation"/>
    <property type="evidence" value="ECO:0007669"/>
    <property type="project" value="TreeGrafter"/>
</dbReference>
<evidence type="ECO:0000256" key="5">
    <source>
        <dbReference type="ARBA" id="ARBA00022694"/>
    </source>
</evidence>
<feature type="compositionally biased region" description="Low complexity" evidence="10">
    <location>
        <begin position="103"/>
        <end position="119"/>
    </location>
</feature>
<dbReference type="Gene3D" id="3.40.50.150">
    <property type="entry name" value="Vaccinia Virus protein VP39"/>
    <property type="match status" value="1"/>
</dbReference>
<evidence type="ECO:0000256" key="2">
    <source>
        <dbReference type="ARBA" id="ARBA00022603"/>
    </source>
</evidence>
<dbReference type="FunFam" id="3.30.56.70:FF:000001">
    <property type="entry name" value="tRNA (guanine(26)-N(2))-dimethyltransferase"/>
    <property type="match status" value="1"/>
</dbReference>
<dbReference type="PANTHER" id="PTHR10631:SF3">
    <property type="entry name" value="TRNA (GUANINE(26)-N(2))-DIMETHYLTRANSFERASE"/>
    <property type="match status" value="1"/>
</dbReference>
<organism evidence="11">
    <name type="scientific">Phaffia rhodozyma</name>
    <name type="common">Yeast</name>
    <name type="synonym">Xanthophyllomyces dendrorhous</name>
    <dbReference type="NCBI Taxonomy" id="264483"/>
    <lineage>
        <taxon>Eukaryota</taxon>
        <taxon>Fungi</taxon>
        <taxon>Dikarya</taxon>
        <taxon>Basidiomycota</taxon>
        <taxon>Agaricomycotina</taxon>
        <taxon>Tremellomycetes</taxon>
        <taxon>Cystofilobasidiales</taxon>
        <taxon>Mrakiaceae</taxon>
        <taxon>Phaffia</taxon>
    </lineage>
</organism>
<evidence type="ECO:0000256" key="7">
    <source>
        <dbReference type="ARBA" id="ARBA00039099"/>
    </source>
</evidence>
<dbReference type="Gene3D" id="3.30.56.70">
    <property type="entry name" value="N2,N2-dimethylguanosine tRNA methyltransferase, C-terminal domain"/>
    <property type="match status" value="1"/>
</dbReference>
<keyword evidence="3 9" id="KW-0808">Transferase</keyword>
<feature type="region of interest" description="Disordered" evidence="10">
    <location>
        <begin position="1"/>
        <end position="28"/>
    </location>
</feature>
<dbReference type="Pfam" id="PF02005">
    <property type="entry name" value="TRM"/>
    <property type="match status" value="1"/>
</dbReference>
<evidence type="ECO:0000256" key="4">
    <source>
        <dbReference type="ARBA" id="ARBA00022691"/>
    </source>
</evidence>
<feature type="region of interest" description="Disordered" evidence="10">
    <location>
        <begin position="79"/>
        <end position="124"/>
    </location>
</feature>
<evidence type="ECO:0000256" key="3">
    <source>
        <dbReference type="ARBA" id="ARBA00022679"/>
    </source>
</evidence>
<evidence type="ECO:0000256" key="9">
    <source>
        <dbReference type="PROSITE-ProRule" id="PRU00958"/>
    </source>
</evidence>
<dbReference type="GO" id="GO:0000049">
    <property type="term" value="F:tRNA binding"/>
    <property type="evidence" value="ECO:0007669"/>
    <property type="project" value="UniProtKB-UniRule"/>
</dbReference>
<dbReference type="AlphaFoldDB" id="A0A0F7SSZ5"/>
<comment type="similarity">
    <text evidence="9">Belongs to the class I-like SAM-binding methyltransferase superfamily. Trm1 family.</text>
</comment>
<accession>A0A0F7SSZ5</accession>
<dbReference type="InterPro" id="IPR029063">
    <property type="entry name" value="SAM-dependent_MTases_sf"/>
</dbReference>
<evidence type="ECO:0000256" key="6">
    <source>
        <dbReference type="ARBA" id="ARBA00022884"/>
    </source>
</evidence>
<evidence type="ECO:0000256" key="1">
    <source>
        <dbReference type="ARBA" id="ARBA00022555"/>
    </source>
</evidence>
<dbReference type="InterPro" id="IPR042296">
    <property type="entry name" value="tRNA_met_Trm1_C"/>
</dbReference>
<protein>
    <recommendedName>
        <fullName evidence="7 9">tRNA (guanine(26)-N(2))-dimethyltransferase</fullName>
        <ecNumber evidence="7 9">2.1.1.216</ecNumber>
    </recommendedName>
</protein>
<dbReference type="PANTHER" id="PTHR10631">
    <property type="entry name" value="N 2 ,N 2 -DIMETHYLGUANOSINE TRNA METHYLTRANSFERASE"/>
    <property type="match status" value="1"/>
</dbReference>